<dbReference type="AlphaFoldDB" id="A0A8S3ZY26"/>
<dbReference type="InterPro" id="IPR011701">
    <property type="entry name" value="MFS"/>
</dbReference>
<gene>
    <name evidence="5" type="ORF">CUNI_LOCUS18093</name>
</gene>
<dbReference type="PANTHER" id="PTHR11360">
    <property type="entry name" value="MONOCARBOXYLATE TRANSPORTER"/>
    <property type="match status" value="1"/>
</dbReference>
<evidence type="ECO:0000256" key="3">
    <source>
        <dbReference type="SAM" id="Phobius"/>
    </source>
</evidence>
<feature type="transmembrane region" description="Helical" evidence="3">
    <location>
        <begin position="165"/>
        <end position="183"/>
    </location>
</feature>
<dbReference type="GO" id="GO:0008028">
    <property type="term" value="F:monocarboxylic acid transmembrane transporter activity"/>
    <property type="evidence" value="ECO:0007669"/>
    <property type="project" value="TreeGrafter"/>
</dbReference>
<dbReference type="Pfam" id="PF07690">
    <property type="entry name" value="MFS_1"/>
    <property type="match status" value="1"/>
</dbReference>
<feature type="region of interest" description="Disordered" evidence="2">
    <location>
        <begin position="1"/>
        <end position="89"/>
    </location>
</feature>
<feature type="transmembrane region" description="Helical" evidence="3">
    <location>
        <begin position="223"/>
        <end position="243"/>
    </location>
</feature>
<dbReference type="InterPro" id="IPR050327">
    <property type="entry name" value="Proton-linked_MCT"/>
</dbReference>
<feature type="region of interest" description="Disordered" evidence="2">
    <location>
        <begin position="287"/>
        <end position="306"/>
    </location>
</feature>
<feature type="transmembrane region" description="Helical" evidence="3">
    <location>
        <begin position="255"/>
        <end position="276"/>
    </location>
</feature>
<feature type="transmembrane region" description="Helical" evidence="3">
    <location>
        <begin position="135"/>
        <end position="158"/>
    </location>
</feature>
<proteinExistence type="predicted"/>
<reference evidence="5" key="1">
    <citation type="submission" date="2021-04" db="EMBL/GenBank/DDBJ databases">
        <authorList>
            <consortium name="Molecular Ecology Group"/>
        </authorList>
    </citation>
    <scope>NUCLEOTIDE SEQUENCE</scope>
</reference>
<keyword evidence="6" id="KW-1185">Reference proteome</keyword>
<dbReference type="InterPro" id="IPR020846">
    <property type="entry name" value="MFS_dom"/>
</dbReference>
<dbReference type="Proteomes" id="UP000678393">
    <property type="component" value="Unassembled WGS sequence"/>
</dbReference>
<evidence type="ECO:0000313" key="6">
    <source>
        <dbReference type="Proteomes" id="UP000678393"/>
    </source>
</evidence>
<keyword evidence="3" id="KW-0812">Transmembrane</keyword>
<feature type="compositionally biased region" description="Basic and acidic residues" evidence="2">
    <location>
        <begin position="1"/>
        <end position="62"/>
    </location>
</feature>
<dbReference type="EMBL" id="CAJHNH020005457">
    <property type="protein sequence ID" value="CAG5132535.1"/>
    <property type="molecule type" value="Genomic_DNA"/>
</dbReference>
<feature type="transmembrane region" description="Helical" evidence="3">
    <location>
        <begin position="536"/>
        <end position="559"/>
    </location>
</feature>
<dbReference type="SUPFAM" id="SSF103473">
    <property type="entry name" value="MFS general substrate transporter"/>
    <property type="match status" value="1"/>
</dbReference>
<evidence type="ECO:0000259" key="4">
    <source>
        <dbReference type="PROSITE" id="PS50850"/>
    </source>
</evidence>
<feature type="transmembrane region" description="Helical" evidence="3">
    <location>
        <begin position="189"/>
        <end position="211"/>
    </location>
</feature>
<comment type="subcellular location">
    <subcellularLocation>
        <location evidence="1">Membrane</location>
        <topology evidence="1">Multi-pass membrane protein</topology>
    </subcellularLocation>
</comment>
<evidence type="ECO:0000313" key="5">
    <source>
        <dbReference type="EMBL" id="CAG5132535.1"/>
    </source>
</evidence>
<feature type="transmembrane region" description="Helical" evidence="3">
    <location>
        <begin position="97"/>
        <end position="123"/>
    </location>
</feature>
<dbReference type="PANTHER" id="PTHR11360:SF286">
    <property type="entry name" value="GH22266P"/>
    <property type="match status" value="1"/>
</dbReference>
<keyword evidence="3" id="KW-1133">Transmembrane helix</keyword>
<evidence type="ECO:0000256" key="2">
    <source>
        <dbReference type="SAM" id="MobiDB-lite"/>
    </source>
</evidence>
<dbReference type="GO" id="GO:0016020">
    <property type="term" value="C:membrane"/>
    <property type="evidence" value="ECO:0007669"/>
    <property type="project" value="UniProtKB-SubCell"/>
</dbReference>
<dbReference type="Gene3D" id="1.20.1250.20">
    <property type="entry name" value="MFS general substrate transporter like domains"/>
    <property type="match status" value="2"/>
</dbReference>
<comment type="caution">
    <text evidence="5">The sequence shown here is derived from an EMBL/GenBank/DDBJ whole genome shotgun (WGS) entry which is preliminary data.</text>
</comment>
<organism evidence="5 6">
    <name type="scientific">Candidula unifasciata</name>
    <dbReference type="NCBI Taxonomy" id="100452"/>
    <lineage>
        <taxon>Eukaryota</taxon>
        <taxon>Metazoa</taxon>
        <taxon>Spiralia</taxon>
        <taxon>Lophotrochozoa</taxon>
        <taxon>Mollusca</taxon>
        <taxon>Gastropoda</taxon>
        <taxon>Heterobranchia</taxon>
        <taxon>Euthyneura</taxon>
        <taxon>Panpulmonata</taxon>
        <taxon>Eupulmonata</taxon>
        <taxon>Stylommatophora</taxon>
        <taxon>Helicina</taxon>
        <taxon>Helicoidea</taxon>
        <taxon>Geomitridae</taxon>
        <taxon>Candidula</taxon>
    </lineage>
</organism>
<feature type="transmembrane region" description="Helical" evidence="3">
    <location>
        <begin position="511"/>
        <end position="530"/>
    </location>
</feature>
<feature type="transmembrane region" description="Helical" evidence="3">
    <location>
        <begin position="571"/>
        <end position="593"/>
    </location>
</feature>
<feature type="domain" description="Major facilitator superfamily (MFS) profile" evidence="4">
    <location>
        <begin position="97"/>
        <end position="625"/>
    </location>
</feature>
<accession>A0A8S3ZY26</accession>
<evidence type="ECO:0000256" key="1">
    <source>
        <dbReference type="ARBA" id="ARBA00004141"/>
    </source>
</evidence>
<feature type="transmembrane region" description="Helical" evidence="3">
    <location>
        <begin position="599"/>
        <end position="622"/>
    </location>
</feature>
<dbReference type="InterPro" id="IPR036259">
    <property type="entry name" value="MFS_trans_sf"/>
</dbReference>
<name>A0A8S3ZY26_9EUPU</name>
<feature type="transmembrane region" description="Helical" evidence="3">
    <location>
        <begin position="480"/>
        <end position="499"/>
    </location>
</feature>
<dbReference type="CDD" id="cd17352">
    <property type="entry name" value="MFS_MCT_SLC16"/>
    <property type="match status" value="1"/>
</dbReference>
<keyword evidence="3" id="KW-0472">Membrane</keyword>
<dbReference type="PROSITE" id="PS50850">
    <property type="entry name" value="MFS"/>
    <property type="match status" value="1"/>
</dbReference>
<feature type="transmembrane region" description="Helical" evidence="3">
    <location>
        <begin position="440"/>
        <end position="460"/>
    </location>
</feature>
<protein>
    <recommendedName>
        <fullName evidence="4">Major facilitator superfamily (MFS) profile domain-containing protein</fullName>
    </recommendedName>
</protein>
<sequence length="633" mass="68019">MLKRDGSDSNHDGQDVNERCHMLKRDGSDSNHDGQDVNERCHMLKRDMSDSNRDGQDVELAARHGGSGSDECCERQTSTPSASPPPASGHDHLDGGYGWLVVVASFFVAFVIDGIGSSFGLLFPYIVAKFDSSAFVTSFAGSTIVAFMIMGSISVALVKKFGYRPVAVLGSILSCVAFVVSVFSPNIYVFIVTFGLLGGCSCGLVYIPSIIIVNEYFHQKRGLANGIISSGSGVGLLVLGPVINLLLETYSLNGTILLLAGVLLNMCVCSSLFIPLDHGRQYTPSVVDDREQHGAGQPTGETLSSHLSTENLDTISMDNGQNMQKVADLENQGNTKPAFEAGEVVSRYCQVYLGKSATAPFSSHDEGDHASYYLECVLHHLKPGVPAAEYSGDTRVASENLLKQESKDVEAVGSCAYPGGDHRDVESQHSLQLEYTLTQLLCMPSFHCFCLGAALIQIGYPLAGTFLANYAYQFGLTTSHTAILMSLLGGLNICGRLLAGSLVSLKVDPLLLNNLSLLLGGAACLLSPLYTQFWSLCIFASMFGFFLGFFPPLQPLIIVKHFGLETLASAFGFLSTIKGIASILGAPLAGFIYDVTRQYSMSFMFGGAVFVLSSLVHCLMTVTERFCRKKSQL</sequence>
<dbReference type="OrthoDB" id="6499973at2759"/>